<dbReference type="EMBL" id="JACJJL010000002">
    <property type="protein sequence ID" value="MBM6660588.1"/>
    <property type="molecule type" value="Genomic_DNA"/>
</dbReference>
<protein>
    <recommendedName>
        <fullName evidence="4">Peptide zinc metalloprotease protein</fullName>
    </recommendedName>
</protein>
<comment type="caution">
    <text evidence="2">The sequence shown here is derived from an EMBL/GenBank/DDBJ whole genome shotgun (WGS) entry which is preliminary data.</text>
</comment>
<keyword evidence="1" id="KW-0812">Transmembrane</keyword>
<feature type="transmembrane region" description="Helical" evidence="1">
    <location>
        <begin position="147"/>
        <end position="165"/>
    </location>
</feature>
<proteinExistence type="predicted"/>
<name>A0A938WLZ1_9BACT</name>
<feature type="transmembrane region" description="Helical" evidence="1">
    <location>
        <begin position="313"/>
        <end position="336"/>
    </location>
</feature>
<feature type="transmembrane region" description="Helical" evidence="1">
    <location>
        <begin position="368"/>
        <end position="390"/>
    </location>
</feature>
<accession>A0A938WLZ1</accession>
<evidence type="ECO:0000313" key="2">
    <source>
        <dbReference type="EMBL" id="MBM6660588.1"/>
    </source>
</evidence>
<sequence length="397" mass="45235">MNLKDITIQPFPTSSRHETYLMEASGRFFEISKDTAVLLTYLKENGLTDESISSYVASQGGKPSRDEVTAFIDGMAQKIRNQALVGDKRKSFLYSKDFITAEAAGKVSAALAWLFRPWVAIPAVAAFALADMVYFAMPSGTGNHVTISIYLLAGMYALMILSSLVHEFGHAAACRHFGAPHGNIGLGLYLNLPVFYTDVSHVWKLPRCERCVVNFGGIYFQMLLMLPLLGAAIITRNNLLHYLIVLMNLNFLITMNPFFKFDGYWMVTDLLGVANLRQKGMEWAAYSAKRLLGRAAGPRPYLHSLPLWARLSLIGYTVVVTAFFVFYFCYAIPMFFARFYKTFPDRFMQLLSELSRRQMPEWSNTQQIVLQLIFLFFFTYMLYRMALALARRLRWIK</sequence>
<dbReference type="AlphaFoldDB" id="A0A938WLZ1"/>
<evidence type="ECO:0008006" key="4">
    <source>
        <dbReference type="Google" id="ProtNLM"/>
    </source>
</evidence>
<organism evidence="2 3">
    <name type="scientific">Marseilla massiliensis</name>
    <dbReference type="NCBI Taxonomy" id="1841864"/>
    <lineage>
        <taxon>Bacteria</taxon>
        <taxon>Pseudomonadati</taxon>
        <taxon>Bacteroidota</taxon>
        <taxon>Bacteroidia</taxon>
        <taxon>Bacteroidales</taxon>
        <taxon>Prevotellaceae</taxon>
        <taxon>Marseilla</taxon>
    </lineage>
</organism>
<dbReference type="Proteomes" id="UP000764045">
    <property type="component" value="Unassembled WGS sequence"/>
</dbReference>
<keyword evidence="1" id="KW-1133">Transmembrane helix</keyword>
<feature type="transmembrane region" description="Helical" evidence="1">
    <location>
        <begin position="113"/>
        <end position="135"/>
    </location>
</feature>
<feature type="transmembrane region" description="Helical" evidence="1">
    <location>
        <begin position="211"/>
        <end position="234"/>
    </location>
</feature>
<evidence type="ECO:0000313" key="3">
    <source>
        <dbReference type="Proteomes" id="UP000764045"/>
    </source>
</evidence>
<feature type="transmembrane region" description="Helical" evidence="1">
    <location>
        <begin position="240"/>
        <end position="259"/>
    </location>
</feature>
<evidence type="ECO:0000256" key="1">
    <source>
        <dbReference type="SAM" id="Phobius"/>
    </source>
</evidence>
<keyword evidence="3" id="KW-1185">Reference proteome</keyword>
<keyword evidence="1" id="KW-0472">Membrane</keyword>
<gene>
    <name evidence="2" type="ORF">H6B30_02270</name>
</gene>
<reference evidence="2 3" key="1">
    <citation type="journal article" date="2021" name="Sci. Rep.">
        <title>The distribution of antibiotic resistance genes in chicken gut microbiota commensals.</title>
        <authorList>
            <person name="Juricova H."/>
            <person name="Matiasovicova J."/>
            <person name="Kubasova T."/>
            <person name="Cejkova D."/>
            <person name="Rychlik I."/>
        </authorList>
    </citation>
    <scope>NUCLEOTIDE SEQUENCE [LARGE SCALE GENOMIC DNA]</scope>
    <source>
        <strain evidence="2 3">An819</strain>
    </source>
</reference>